<dbReference type="EMBL" id="BAAAGX010000025">
    <property type="protein sequence ID" value="GAA0265256.1"/>
    <property type="molecule type" value="Genomic_DNA"/>
</dbReference>
<dbReference type="Proteomes" id="UP001500967">
    <property type="component" value="Unassembled WGS sequence"/>
</dbReference>
<name>A0ABN0UY03_9ACTN</name>
<reference evidence="1 2" key="1">
    <citation type="journal article" date="2019" name="Int. J. Syst. Evol. Microbiol.">
        <title>The Global Catalogue of Microorganisms (GCM) 10K type strain sequencing project: providing services to taxonomists for standard genome sequencing and annotation.</title>
        <authorList>
            <consortium name="The Broad Institute Genomics Platform"/>
            <consortium name="The Broad Institute Genome Sequencing Center for Infectious Disease"/>
            <person name="Wu L."/>
            <person name="Ma J."/>
        </authorList>
    </citation>
    <scope>NUCLEOTIDE SEQUENCE [LARGE SCALE GENOMIC DNA]</scope>
    <source>
        <strain evidence="1 2">JCM 10425</strain>
    </source>
</reference>
<accession>A0ABN0UY03</accession>
<comment type="caution">
    <text evidence="1">The sequence shown here is derived from an EMBL/GenBank/DDBJ whole genome shotgun (WGS) entry which is preliminary data.</text>
</comment>
<evidence type="ECO:0000313" key="2">
    <source>
        <dbReference type="Proteomes" id="UP001500967"/>
    </source>
</evidence>
<gene>
    <name evidence="1" type="ORF">GCM10009539_59670</name>
</gene>
<evidence type="ECO:0000313" key="1">
    <source>
        <dbReference type="EMBL" id="GAA0265256.1"/>
    </source>
</evidence>
<protein>
    <submittedName>
        <fullName evidence="1">Uncharacterized protein</fullName>
    </submittedName>
</protein>
<proteinExistence type="predicted"/>
<organism evidence="1 2">
    <name type="scientific">Cryptosporangium japonicum</name>
    <dbReference type="NCBI Taxonomy" id="80872"/>
    <lineage>
        <taxon>Bacteria</taxon>
        <taxon>Bacillati</taxon>
        <taxon>Actinomycetota</taxon>
        <taxon>Actinomycetes</taxon>
        <taxon>Cryptosporangiales</taxon>
        <taxon>Cryptosporangiaceae</taxon>
        <taxon>Cryptosporangium</taxon>
    </lineage>
</organism>
<keyword evidence="2" id="KW-1185">Reference proteome</keyword>
<sequence length="106" mass="11242">MRVAVPYSPTARPEFGLTQSVAVPPAGLRYVMIARSSFRVLYTAHPKAESAWAGVAETSTPAAAAAEAVSLGRGSCSERFRWHARADAPHAGAVAYSTGWPSRVQK</sequence>